<gene>
    <name evidence="1" type="ORF">M9458_032650</name>
</gene>
<sequence>GTPTIMCNELGETIAIIETSGDLAEAIELYHTALESGINMEAITVDSLQL</sequence>
<feature type="non-terminal residue" evidence="1">
    <location>
        <position position="50"/>
    </location>
</feature>
<organism evidence="1 2">
    <name type="scientific">Cirrhinus mrigala</name>
    <name type="common">Mrigala</name>
    <dbReference type="NCBI Taxonomy" id="683832"/>
    <lineage>
        <taxon>Eukaryota</taxon>
        <taxon>Metazoa</taxon>
        <taxon>Chordata</taxon>
        <taxon>Craniata</taxon>
        <taxon>Vertebrata</taxon>
        <taxon>Euteleostomi</taxon>
        <taxon>Actinopterygii</taxon>
        <taxon>Neopterygii</taxon>
        <taxon>Teleostei</taxon>
        <taxon>Ostariophysi</taxon>
        <taxon>Cypriniformes</taxon>
        <taxon>Cyprinidae</taxon>
        <taxon>Labeoninae</taxon>
        <taxon>Labeonini</taxon>
        <taxon>Cirrhinus</taxon>
    </lineage>
</organism>
<feature type="non-terminal residue" evidence="1">
    <location>
        <position position="1"/>
    </location>
</feature>
<evidence type="ECO:0000313" key="2">
    <source>
        <dbReference type="Proteomes" id="UP001529510"/>
    </source>
</evidence>
<evidence type="ECO:0000313" key="1">
    <source>
        <dbReference type="EMBL" id="KAL0172339.1"/>
    </source>
</evidence>
<proteinExistence type="predicted"/>
<dbReference type="AlphaFoldDB" id="A0ABD0PE42"/>
<protein>
    <submittedName>
        <fullName evidence="1">Uncharacterized protein</fullName>
    </submittedName>
</protein>
<name>A0ABD0PE42_CIRMR</name>
<accession>A0ABD0PE42</accession>
<comment type="caution">
    <text evidence="1">The sequence shown here is derived from an EMBL/GenBank/DDBJ whole genome shotgun (WGS) entry which is preliminary data.</text>
</comment>
<dbReference type="Proteomes" id="UP001529510">
    <property type="component" value="Unassembled WGS sequence"/>
</dbReference>
<dbReference type="EMBL" id="JAMKFB020000016">
    <property type="protein sequence ID" value="KAL0172339.1"/>
    <property type="molecule type" value="Genomic_DNA"/>
</dbReference>
<keyword evidence="2" id="KW-1185">Reference proteome</keyword>
<reference evidence="1 2" key="1">
    <citation type="submission" date="2024-05" db="EMBL/GenBank/DDBJ databases">
        <title>Genome sequencing and assembly of Indian major carp, Cirrhinus mrigala (Hamilton, 1822).</title>
        <authorList>
            <person name="Mohindra V."/>
            <person name="Chowdhury L.M."/>
            <person name="Lal K."/>
            <person name="Jena J.K."/>
        </authorList>
    </citation>
    <scope>NUCLEOTIDE SEQUENCE [LARGE SCALE GENOMIC DNA]</scope>
    <source>
        <strain evidence="1">CM1030</strain>
        <tissue evidence="1">Blood</tissue>
    </source>
</reference>